<evidence type="ECO:0000256" key="11">
    <source>
        <dbReference type="ARBA" id="ARBA00022553"/>
    </source>
</evidence>
<comment type="function">
    <text evidence="3">Colipase is a cofactor of pancreatic lipase. It allows the lipase to anchor itself to the lipid-water interface. Without colipase the enzyme is washed off by bile salts, which have an inhibitory effect on the lipase.</text>
</comment>
<feature type="chain" id="PRO_5044750093" description="Tubby-like protein" evidence="28">
    <location>
        <begin position="22"/>
        <end position="1166"/>
    </location>
</feature>
<feature type="compositionally biased region" description="Basic and acidic residues" evidence="27">
    <location>
        <begin position="777"/>
        <end position="806"/>
    </location>
</feature>
<evidence type="ECO:0000256" key="24">
    <source>
        <dbReference type="PROSITE-ProRule" id="PRU00277"/>
    </source>
</evidence>
<dbReference type="GO" id="GO:0007586">
    <property type="term" value="P:digestion"/>
    <property type="evidence" value="ECO:0007669"/>
    <property type="project" value="UniProtKB-KW"/>
</dbReference>
<feature type="compositionally biased region" description="Basic and acidic residues" evidence="27">
    <location>
        <begin position="636"/>
        <end position="655"/>
    </location>
</feature>
<evidence type="ECO:0000256" key="26">
    <source>
        <dbReference type="RuleBase" id="RU361125"/>
    </source>
</evidence>
<keyword evidence="15 25" id="KW-0802">TPR repeat</keyword>
<evidence type="ECO:0000256" key="18">
    <source>
        <dbReference type="ARBA" id="ARBA00023098"/>
    </source>
</evidence>
<feature type="compositionally biased region" description="Basic and acidic residues" evidence="27">
    <location>
        <begin position="707"/>
        <end position="722"/>
    </location>
</feature>
<gene>
    <name evidence="30" type="ORF">GRJ2_002482100</name>
</gene>
<keyword evidence="13" id="KW-0677">Repeat</keyword>
<evidence type="ECO:0000256" key="17">
    <source>
        <dbReference type="ARBA" id="ARBA00022990"/>
    </source>
</evidence>
<comment type="subcellular location">
    <subcellularLocation>
        <location evidence="5">Cytoplasm</location>
    </subcellularLocation>
    <subcellularLocation>
        <location evidence="4">Nucleus</location>
    </subcellularLocation>
    <subcellularLocation>
        <location evidence="6">Secreted</location>
    </subcellularLocation>
</comment>
<feature type="region of interest" description="Disordered" evidence="27">
    <location>
        <begin position="636"/>
        <end position="909"/>
    </location>
</feature>
<comment type="caution">
    <text evidence="30">The sequence shown here is derived from an EMBL/GenBank/DDBJ whole genome shotgun (WGS) entry which is preliminary data.</text>
</comment>
<dbReference type="GO" id="GO:0016042">
    <property type="term" value="P:lipid catabolic process"/>
    <property type="evidence" value="ECO:0007669"/>
    <property type="project" value="UniProtKB-KW"/>
</dbReference>
<feature type="compositionally biased region" description="Basic and acidic residues" evidence="27">
    <location>
        <begin position="681"/>
        <end position="691"/>
    </location>
</feature>
<comment type="function">
    <text evidence="2">Enterostatin has a biological activity as a satiety signal.</text>
</comment>
<dbReference type="PROSITE" id="PS51342">
    <property type="entry name" value="COLIPASE_2"/>
    <property type="match status" value="1"/>
</dbReference>
<evidence type="ECO:0000256" key="9">
    <source>
        <dbReference type="ARBA" id="ARBA00022490"/>
    </source>
</evidence>
<comment type="similarity">
    <text evidence="7 26">Belongs to the TUB family.</text>
</comment>
<dbReference type="InterPro" id="IPR046357">
    <property type="entry name" value="PPIase_dom_sf"/>
</dbReference>
<dbReference type="FunFam" id="1.25.40.10:FF:000008">
    <property type="entry name" value="Peptidylprolyl isomerase"/>
    <property type="match status" value="1"/>
</dbReference>
<evidence type="ECO:0000256" key="20">
    <source>
        <dbReference type="ARBA" id="ARBA00023157"/>
    </source>
</evidence>
<keyword evidence="20" id="KW-1015">Disulfide bond</keyword>
<dbReference type="SUPFAM" id="SSF54534">
    <property type="entry name" value="FKBP-like"/>
    <property type="match status" value="2"/>
</dbReference>
<evidence type="ECO:0000259" key="29">
    <source>
        <dbReference type="PROSITE" id="PS50059"/>
    </source>
</evidence>
<dbReference type="SMART" id="SM00028">
    <property type="entry name" value="TPR"/>
    <property type="match status" value="3"/>
</dbReference>
<dbReference type="Gene3D" id="3.20.90.10">
    <property type="entry name" value="Tubby Protein, Chain A"/>
    <property type="match status" value="1"/>
</dbReference>
<dbReference type="GO" id="GO:0005634">
    <property type="term" value="C:nucleus"/>
    <property type="evidence" value="ECO:0007669"/>
    <property type="project" value="UniProtKB-SubCell"/>
</dbReference>
<evidence type="ECO:0000256" key="3">
    <source>
        <dbReference type="ARBA" id="ARBA00003508"/>
    </source>
</evidence>
<sequence>MANTLPPCLLLVPLLLAPVLPASHKRGLIFNLDTGELCLQSAQCKSGCCHRDSGLSLARCVPKAAEFQECSPKSIYGVYYKCPCESGLTCDVDKTIVGSITNSDFGICKDPRGSSCSGLPLFCCTGPVRSVGSYLCKIPTASLSGHLARPPWTFKPSPVIAWWQGETPQNLPQPFSLRPSSFPSCEPLGRICDVKFPFGAGKFLVRGLCKETMTTDEATKSEGEVQAAALAERGEDITPARDRGVLKIIKRPGSEDESPMIGDKVYVHYKGKLANGKKFDSSRDRNEPFIFSLGKGQVIKAWDIGVATMKKGEICYLLCKPEYAYGSAGSAPKIPSNATLFFEVELLDFKGEDLFEDGGIIRRIKRKGEGYSNPNEGATVEIHLEGFCGGTRFDCKDVKFVVGEGEDHDIPIGIDKALEKMQRGEHCVLYLGPRYGFGEAGKPKYGIQANAELVYEVTLKSFEKAKESWEMDTKEKLEQAAIVKEKGTMYFKEGKYLQAVIQYGKIVSWLEMEYGLSEKESKASDSFLLAAFLNLAMCYLKLREYAKAVECCDKALGLDQDNEKGLYRRGEARLLMNEFELAKCDFQKVLEVNPQNKAAKSQISVCQKKTKEHNERDRRIYANMFTKFAERDAKEAASKTGVEKAAEKAAREKGLKTPSAEDEEAEGHHHPHGQKLKKKRQEPMLEPETKPRQLWAKKLGVKKLRKKKEETDKDPYSKFTREPRKKKESPVPRFHMAKGPKKQQEPDEDSEDEEEVENKDPPKKLKKKVSKEPPSGESREKKLKPKGDKSDHDGKAKSAKNTKKEPMSMFQVNGEKKEKKSKKKATTDSDEEDNSDSSTKPIRSEKKKNPASLFQTGGTPPKEKKTKKKAPPKVAESEEETPETPQQNSNKKGKGKKSKKLKEERPPSPIIEVDNLEEFVLRPAPQGVTIKCRVTRDKKGMDRGLYPTYYLHLDNDKKVFLLAGRKRKKSKTSNYLISIDPTDLSRGGENFIGKLRSNLMGTKFTVFDNGVNPDRANADWSNVRQELSAVVYETNVLGFKGPRKMTVIIPGMNADNERVPIRPRNDNDGLLMRWQNKNMDNVIELHNKAPVWNDETQSYVLNFHGRVTHASVKNFQIVHGSDPDYIVMQFGRVADDAFTMDYNYPLCAVQAFAIALSSFDGKLACE</sequence>
<dbReference type="Gene3D" id="1.25.40.10">
    <property type="entry name" value="Tetratricopeptide repeat domain"/>
    <property type="match status" value="1"/>
</dbReference>
<evidence type="ECO:0000256" key="6">
    <source>
        <dbReference type="ARBA" id="ARBA00004613"/>
    </source>
</evidence>
<evidence type="ECO:0000256" key="5">
    <source>
        <dbReference type="ARBA" id="ARBA00004496"/>
    </source>
</evidence>
<evidence type="ECO:0000256" key="2">
    <source>
        <dbReference type="ARBA" id="ARBA00002722"/>
    </source>
</evidence>
<dbReference type="InterPro" id="IPR017915">
    <property type="entry name" value="Colipase_CS"/>
</dbReference>
<dbReference type="Gene3D" id="3.10.50.40">
    <property type="match status" value="2"/>
</dbReference>
<dbReference type="InterPro" id="IPR017914">
    <property type="entry name" value="Colipase_C"/>
</dbReference>
<feature type="compositionally biased region" description="Basic residues" evidence="27">
    <location>
        <begin position="669"/>
        <end position="680"/>
    </location>
</feature>
<feature type="repeat" description="TPR" evidence="25">
    <location>
        <begin position="563"/>
        <end position="596"/>
    </location>
</feature>
<dbReference type="GO" id="GO:0003755">
    <property type="term" value="F:peptidyl-prolyl cis-trans isomerase activity"/>
    <property type="evidence" value="ECO:0007669"/>
    <property type="project" value="UniProtKB-KW"/>
</dbReference>
<feature type="signal peptide" evidence="28">
    <location>
        <begin position="1"/>
        <end position="21"/>
    </location>
</feature>
<dbReference type="InterPro" id="IPR025659">
    <property type="entry name" value="Tubby-like_C"/>
</dbReference>
<evidence type="ECO:0000256" key="28">
    <source>
        <dbReference type="SAM" id="SignalP"/>
    </source>
</evidence>
<evidence type="ECO:0000256" key="16">
    <source>
        <dbReference type="ARBA" id="ARBA00022963"/>
    </source>
</evidence>
<dbReference type="SUPFAM" id="SSF54518">
    <property type="entry name" value="Tubby C-terminal domain-like"/>
    <property type="match status" value="1"/>
</dbReference>
<dbReference type="InterPro" id="IPR001981">
    <property type="entry name" value="Colipase"/>
</dbReference>
<feature type="domain" description="PPIase FKBP-type" evidence="29">
    <location>
        <begin position="262"/>
        <end position="350"/>
    </location>
</feature>
<keyword evidence="19 24" id="KW-0697">Rotamase</keyword>
<dbReference type="SUPFAM" id="SSF57190">
    <property type="entry name" value="Colipase-like"/>
    <property type="match status" value="2"/>
</dbReference>
<evidence type="ECO:0000256" key="10">
    <source>
        <dbReference type="ARBA" id="ARBA00022525"/>
    </source>
</evidence>
<comment type="catalytic activity">
    <reaction evidence="1 24">
        <text>[protein]-peptidylproline (omega=180) = [protein]-peptidylproline (omega=0)</text>
        <dbReference type="Rhea" id="RHEA:16237"/>
        <dbReference type="Rhea" id="RHEA-COMP:10747"/>
        <dbReference type="Rhea" id="RHEA-COMP:10748"/>
        <dbReference type="ChEBI" id="CHEBI:83833"/>
        <dbReference type="ChEBI" id="CHEBI:83834"/>
        <dbReference type="EC" id="5.2.1.8"/>
    </reaction>
</comment>
<protein>
    <recommendedName>
        <fullName evidence="26">Tubby-like protein</fullName>
    </recommendedName>
</protein>
<dbReference type="AlphaFoldDB" id="A0ABC9XT26"/>
<dbReference type="CDD" id="cd23011">
    <property type="entry name" value="CLPS"/>
    <property type="match status" value="1"/>
</dbReference>
<dbReference type="GO" id="GO:0005576">
    <property type="term" value="C:extracellular region"/>
    <property type="evidence" value="ECO:0007669"/>
    <property type="project" value="UniProtKB-SubCell"/>
</dbReference>
<accession>A0ABC9XT26</accession>
<evidence type="ECO:0000313" key="31">
    <source>
        <dbReference type="Proteomes" id="UP001623348"/>
    </source>
</evidence>
<dbReference type="PANTHER" id="PTHR16517:SF12">
    <property type="entry name" value="TUBBY-RELATED PROTEIN 1"/>
    <property type="match status" value="1"/>
</dbReference>
<evidence type="ECO:0000256" key="8">
    <source>
        <dbReference type="ARBA" id="ARBA00011263"/>
    </source>
</evidence>
<dbReference type="SUPFAM" id="SSF48452">
    <property type="entry name" value="TPR-like"/>
    <property type="match status" value="1"/>
</dbReference>
<feature type="domain" description="PPIase FKBP-type" evidence="29">
    <location>
        <begin position="377"/>
        <end position="463"/>
    </location>
</feature>
<keyword evidence="22 24" id="KW-0413">Isomerase</keyword>
<evidence type="ECO:0000256" key="13">
    <source>
        <dbReference type="ARBA" id="ARBA00022737"/>
    </source>
</evidence>
<evidence type="ECO:0000256" key="15">
    <source>
        <dbReference type="ARBA" id="ARBA00022803"/>
    </source>
</evidence>
<evidence type="ECO:0000256" key="23">
    <source>
        <dbReference type="ARBA" id="ARBA00023242"/>
    </source>
</evidence>
<name>A0ABC9XT26_GRUJA</name>
<dbReference type="InterPro" id="IPR001179">
    <property type="entry name" value="PPIase_FKBP_dom"/>
</dbReference>
<dbReference type="PROSITE" id="PS50059">
    <property type="entry name" value="FKBP_PPIASE"/>
    <property type="match status" value="2"/>
</dbReference>
<dbReference type="InterPro" id="IPR047576">
    <property type="entry name" value="CLPS_chr"/>
</dbReference>
<evidence type="ECO:0000256" key="4">
    <source>
        <dbReference type="ARBA" id="ARBA00004123"/>
    </source>
</evidence>
<evidence type="ECO:0000256" key="25">
    <source>
        <dbReference type="PROSITE-ProRule" id="PRU00339"/>
    </source>
</evidence>
<dbReference type="Gene3D" id="2.10.80.10">
    <property type="entry name" value="Lipase, subunit A"/>
    <property type="match status" value="1"/>
</dbReference>
<organism evidence="30 31">
    <name type="scientific">Grus japonensis</name>
    <name type="common">Japanese crane</name>
    <name type="synonym">Red-crowned crane</name>
    <dbReference type="NCBI Taxonomy" id="30415"/>
    <lineage>
        <taxon>Eukaryota</taxon>
        <taxon>Metazoa</taxon>
        <taxon>Chordata</taxon>
        <taxon>Craniata</taxon>
        <taxon>Vertebrata</taxon>
        <taxon>Euteleostomi</taxon>
        <taxon>Archelosauria</taxon>
        <taxon>Archosauria</taxon>
        <taxon>Dinosauria</taxon>
        <taxon>Saurischia</taxon>
        <taxon>Theropoda</taxon>
        <taxon>Coelurosauria</taxon>
        <taxon>Aves</taxon>
        <taxon>Neognathae</taxon>
        <taxon>Neoaves</taxon>
        <taxon>Gruiformes</taxon>
        <taxon>Gruidae</taxon>
        <taxon>Grus</taxon>
    </lineage>
</organism>
<dbReference type="FunFam" id="3.10.50.40:FF:000011">
    <property type="entry name" value="Peptidylprolyl isomerase"/>
    <property type="match status" value="1"/>
</dbReference>
<dbReference type="PROSITE" id="PS00121">
    <property type="entry name" value="COLIPASE_1"/>
    <property type="match status" value="1"/>
</dbReference>
<evidence type="ECO:0000256" key="14">
    <source>
        <dbReference type="ARBA" id="ARBA00022757"/>
    </source>
</evidence>
<dbReference type="GO" id="GO:0005737">
    <property type="term" value="C:cytoplasm"/>
    <property type="evidence" value="ECO:0007669"/>
    <property type="project" value="UniProtKB-SubCell"/>
</dbReference>
<evidence type="ECO:0000256" key="7">
    <source>
        <dbReference type="ARBA" id="ARBA00007129"/>
    </source>
</evidence>
<dbReference type="PROSITE" id="PS01200">
    <property type="entry name" value="TUB_1"/>
    <property type="match status" value="1"/>
</dbReference>
<keyword evidence="12 28" id="KW-0732">Signal</keyword>
<reference evidence="30 31" key="1">
    <citation type="submission" date="2024-06" db="EMBL/GenBank/DDBJ databases">
        <title>The draft genome of Grus japonensis, version 3.</title>
        <authorList>
            <person name="Nabeshima K."/>
            <person name="Suzuki S."/>
            <person name="Onuma M."/>
        </authorList>
    </citation>
    <scope>NUCLEOTIDE SEQUENCE [LARGE SCALE GENOMIC DNA]</scope>
    <source>
        <strain evidence="30 31">451A</strain>
    </source>
</reference>
<keyword evidence="9" id="KW-0963">Cytoplasm</keyword>
<dbReference type="Pfam" id="PF00515">
    <property type="entry name" value="TPR_1"/>
    <property type="match status" value="1"/>
</dbReference>
<dbReference type="PRINTS" id="PR01573">
    <property type="entry name" value="SUPERTUBBY"/>
</dbReference>
<dbReference type="InterPro" id="IPR000007">
    <property type="entry name" value="Tubby_C"/>
</dbReference>
<evidence type="ECO:0000256" key="12">
    <source>
        <dbReference type="ARBA" id="ARBA00022729"/>
    </source>
</evidence>
<proteinExistence type="inferred from homology"/>
<keyword evidence="21" id="KW-0143">Chaperone</keyword>
<dbReference type="PROSITE" id="PS50005">
    <property type="entry name" value="TPR"/>
    <property type="match status" value="2"/>
</dbReference>
<feature type="repeat" description="TPR" evidence="25">
    <location>
        <begin position="529"/>
        <end position="562"/>
    </location>
</feature>
<feature type="compositionally biased region" description="Acidic residues" evidence="27">
    <location>
        <begin position="746"/>
        <end position="757"/>
    </location>
</feature>
<keyword evidence="10" id="KW-0964">Secreted</keyword>
<dbReference type="InterPro" id="IPR019734">
    <property type="entry name" value="TPR_rpt"/>
</dbReference>
<dbReference type="Pfam" id="PF02740">
    <property type="entry name" value="Colipase_C"/>
    <property type="match status" value="1"/>
</dbReference>
<evidence type="ECO:0000256" key="22">
    <source>
        <dbReference type="ARBA" id="ARBA00023235"/>
    </source>
</evidence>
<dbReference type="Proteomes" id="UP001623348">
    <property type="component" value="Unassembled WGS sequence"/>
</dbReference>
<evidence type="ECO:0000313" key="30">
    <source>
        <dbReference type="EMBL" id="GAB0200167.1"/>
    </source>
</evidence>
<dbReference type="PROSITE" id="PS01201">
    <property type="entry name" value="TUB_2"/>
    <property type="match status" value="1"/>
</dbReference>
<keyword evidence="14" id="KW-0222">Digestion</keyword>
<keyword evidence="17" id="KW-0007">Acetylation</keyword>
<dbReference type="FunFam" id="3.10.50.40:FF:000013">
    <property type="entry name" value="Peptidylprolyl isomerase"/>
    <property type="match status" value="1"/>
</dbReference>
<evidence type="ECO:0000256" key="27">
    <source>
        <dbReference type="SAM" id="MobiDB-lite"/>
    </source>
</evidence>
<keyword evidence="16" id="KW-0442">Lipid degradation</keyword>
<dbReference type="EMBL" id="BAAFJT010000025">
    <property type="protein sequence ID" value="GAB0200167.1"/>
    <property type="molecule type" value="Genomic_DNA"/>
</dbReference>
<dbReference type="InterPro" id="IPR018066">
    <property type="entry name" value="Tubby_C_CS"/>
</dbReference>
<evidence type="ECO:0000256" key="19">
    <source>
        <dbReference type="ARBA" id="ARBA00023110"/>
    </source>
</evidence>
<dbReference type="Pfam" id="PF00254">
    <property type="entry name" value="FKBP_C"/>
    <property type="match status" value="2"/>
</dbReference>
<feature type="compositionally biased region" description="Basic residues" evidence="27">
    <location>
        <begin position="891"/>
        <end position="900"/>
    </location>
</feature>
<keyword evidence="11" id="KW-0597">Phosphoprotein</keyword>
<comment type="subunit">
    <text evidence="8">Forms a 1:1 stoichiometric complex with pancreatic lipase.</text>
</comment>
<dbReference type="Pfam" id="PF01167">
    <property type="entry name" value="Tub"/>
    <property type="match status" value="1"/>
</dbReference>
<dbReference type="InterPro" id="IPR017913">
    <property type="entry name" value="Colipase_N"/>
</dbReference>
<dbReference type="SMART" id="SM00023">
    <property type="entry name" value="COLIPASE"/>
    <property type="match status" value="1"/>
</dbReference>
<dbReference type="FunFam" id="3.20.90.10:FF:000001">
    <property type="entry name" value="Tubby-like protein"/>
    <property type="match status" value="1"/>
</dbReference>
<keyword evidence="18" id="KW-0443">Lipid metabolism</keyword>
<evidence type="ECO:0000256" key="21">
    <source>
        <dbReference type="ARBA" id="ARBA00023186"/>
    </source>
</evidence>
<dbReference type="InterPro" id="IPR011990">
    <property type="entry name" value="TPR-like_helical_dom_sf"/>
</dbReference>
<keyword evidence="31" id="KW-1185">Reference proteome</keyword>
<dbReference type="Pfam" id="PF01114">
    <property type="entry name" value="Colipase"/>
    <property type="match status" value="1"/>
</dbReference>
<dbReference type="PANTHER" id="PTHR16517">
    <property type="entry name" value="TUBBY-RELATED"/>
    <property type="match status" value="1"/>
</dbReference>
<keyword evidence="23" id="KW-0539">Nucleus</keyword>
<evidence type="ECO:0000256" key="1">
    <source>
        <dbReference type="ARBA" id="ARBA00000971"/>
    </source>
</evidence>